<feature type="domain" description="Quinolinate phosphoribosyl transferase N-terminal" evidence="12">
    <location>
        <begin position="30"/>
        <end position="117"/>
    </location>
</feature>
<dbReference type="CDD" id="cd01572">
    <property type="entry name" value="QPRTase"/>
    <property type="match status" value="1"/>
</dbReference>
<dbReference type="SUPFAM" id="SSF51690">
    <property type="entry name" value="Nicotinate/Quinolinate PRTase C-terminal domain-like"/>
    <property type="match status" value="1"/>
</dbReference>
<keyword evidence="7 10" id="KW-0808">Transferase</keyword>
<evidence type="ECO:0000256" key="1">
    <source>
        <dbReference type="ARBA" id="ARBA00003237"/>
    </source>
</evidence>
<evidence type="ECO:0000256" key="7">
    <source>
        <dbReference type="ARBA" id="ARBA00022679"/>
    </source>
</evidence>
<comment type="catalytic activity">
    <reaction evidence="9">
        <text>nicotinate beta-D-ribonucleotide + CO2 + diphosphate = quinolinate + 5-phospho-alpha-D-ribose 1-diphosphate + 2 H(+)</text>
        <dbReference type="Rhea" id="RHEA:12733"/>
        <dbReference type="ChEBI" id="CHEBI:15378"/>
        <dbReference type="ChEBI" id="CHEBI:16526"/>
        <dbReference type="ChEBI" id="CHEBI:29959"/>
        <dbReference type="ChEBI" id="CHEBI:33019"/>
        <dbReference type="ChEBI" id="CHEBI:57502"/>
        <dbReference type="ChEBI" id="CHEBI:58017"/>
        <dbReference type="EC" id="2.4.2.19"/>
    </reaction>
</comment>
<name>A0ABY2REY3_9NOCA</name>
<organism evidence="13 14">
    <name type="scientific">Rhodococcus oryzae</name>
    <dbReference type="NCBI Taxonomy" id="2571143"/>
    <lineage>
        <taxon>Bacteria</taxon>
        <taxon>Bacillati</taxon>
        <taxon>Actinomycetota</taxon>
        <taxon>Actinomycetes</taxon>
        <taxon>Mycobacteriales</taxon>
        <taxon>Nocardiaceae</taxon>
        <taxon>Rhodococcus</taxon>
    </lineage>
</organism>
<dbReference type="InterPro" id="IPR022412">
    <property type="entry name" value="Quinolinate_PRibosylTrfase_N"/>
</dbReference>
<dbReference type="PANTHER" id="PTHR32179:SF3">
    <property type="entry name" value="NICOTINATE-NUCLEOTIDE PYROPHOSPHORYLASE [CARBOXYLATING]"/>
    <property type="match status" value="1"/>
</dbReference>
<comment type="caution">
    <text evidence="13">The sequence shown here is derived from an EMBL/GenBank/DDBJ whole genome shotgun (WGS) entry which is preliminary data.</text>
</comment>
<dbReference type="EMBL" id="SUMD01000012">
    <property type="protein sequence ID" value="TJZ74964.1"/>
    <property type="molecule type" value="Genomic_DNA"/>
</dbReference>
<keyword evidence="6 10" id="KW-0328">Glycosyltransferase</keyword>
<dbReference type="RefSeq" id="WP_136911692.1">
    <property type="nucleotide sequence ID" value="NZ_SUMD01000012.1"/>
</dbReference>
<evidence type="ECO:0000256" key="4">
    <source>
        <dbReference type="ARBA" id="ARBA00011944"/>
    </source>
</evidence>
<feature type="domain" description="Quinolinate phosphoribosyl transferase C-terminal" evidence="11">
    <location>
        <begin position="119"/>
        <end position="286"/>
    </location>
</feature>
<accession>A0ABY2REY3</accession>
<dbReference type="EC" id="2.4.2.19" evidence="4"/>
<dbReference type="InterPro" id="IPR002638">
    <property type="entry name" value="Quinolinate_PRibosylTrfase_C"/>
</dbReference>
<reference evidence="13 14" key="1">
    <citation type="submission" date="2019-04" db="EMBL/GenBank/DDBJ databases">
        <title>Rhodococcus oryzae sp. nov., a novel actinomycete isolated from rhizosphere soil of rice (Oryza sativa L.).</title>
        <authorList>
            <person name="Li C."/>
        </authorList>
    </citation>
    <scope>NUCLEOTIDE SEQUENCE [LARGE SCALE GENOMIC DNA]</scope>
    <source>
        <strain evidence="13 14">NEAU-CX67</strain>
    </source>
</reference>
<dbReference type="InterPro" id="IPR037128">
    <property type="entry name" value="Quinolinate_PRibosylTase_N_sf"/>
</dbReference>
<evidence type="ECO:0000256" key="6">
    <source>
        <dbReference type="ARBA" id="ARBA00022676"/>
    </source>
</evidence>
<keyword evidence="5" id="KW-0662">Pyridine nucleotide biosynthesis</keyword>
<comment type="similarity">
    <text evidence="3 10">Belongs to the NadC/ModD family.</text>
</comment>
<evidence type="ECO:0000259" key="11">
    <source>
        <dbReference type="Pfam" id="PF01729"/>
    </source>
</evidence>
<evidence type="ECO:0000256" key="10">
    <source>
        <dbReference type="PIRNR" id="PIRNR006250"/>
    </source>
</evidence>
<dbReference type="SUPFAM" id="SSF54675">
    <property type="entry name" value="Nicotinate/Quinolinate PRTase N-terminal domain-like"/>
    <property type="match status" value="1"/>
</dbReference>
<dbReference type="Pfam" id="PF02749">
    <property type="entry name" value="QRPTase_N"/>
    <property type="match status" value="1"/>
</dbReference>
<dbReference type="Pfam" id="PF01729">
    <property type="entry name" value="QRPTase_C"/>
    <property type="match status" value="1"/>
</dbReference>
<dbReference type="NCBIfam" id="TIGR00078">
    <property type="entry name" value="nadC"/>
    <property type="match status" value="1"/>
</dbReference>
<evidence type="ECO:0000256" key="9">
    <source>
        <dbReference type="ARBA" id="ARBA00047445"/>
    </source>
</evidence>
<dbReference type="Proteomes" id="UP000305109">
    <property type="component" value="Unassembled WGS sequence"/>
</dbReference>
<dbReference type="PANTHER" id="PTHR32179">
    <property type="entry name" value="NICOTINATE-NUCLEOTIDE PYROPHOSPHORYLASE [CARBOXYLATING]"/>
    <property type="match status" value="1"/>
</dbReference>
<evidence type="ECO:0000256" key="3">
    <source>
        <dbReference type="ARBA" id="ARBA00009400"/>
    </source>
</evidence>
<comment type="function">
    <text evidence="1">Involved in the catabolism of quinolinic acid (QA).</text>
</comment>
<keyword evidence="14" id="KW-1185">Reference proteome</keyword>
<gene>
    <name evidence="13" type="ORF">FCG67_21635</name>
</gene>
<evidence type="ECO:0000256" key="5">
    <source>
        <dbReference type="ARBA" id="ARBA00022642"/>
    </source>
</evidence>
<evidence type="ECO:0000259" key="12">
    <source>
        <dbReference type="Pfam" id="PF02749"/>
    </source>
</evidence>
<dbReference type="Gene3D" id="3.90.1170.20">
    <property type="entry name" value="Quinolinate phosphoribosyl transferase, N-terminal domain"/>
    <property type="match status" value="1"/>
</dbReference>
<dbReference type="InterPro" id="IPR027277">
    <property type="entry name" value="NadC/ModD"/>
</dbReference>
<dbReference type="InterPro" id="IPR013785">
    <property type="entry name" value="Aldolase_TIM"/>
</dbReference>
<proteinExistence type="inferred from homology"/>
<dbReference type="InterPro" id="IPR036068">
    <property type="entry name" value="Nicotinate_pribotase-like_C"/>
</dbReference>
<dbReference type="GO" id="GO:0004514">
    <property type="term" value="F:nicotinate-nucleotide diphosphorylase (carboxylating) activity"/>
    <property type="evidence" value="ECO:0007669"/>
    <property type="project" value="UniProtKB-EC"/>
</dbReference>
<evidence type="ECO:0000256" key="8">
    <source>
        <dbReference type="ARBA" id="ARBA00033102"/>
    </source>
</evidence>
<dbReference type="Gene3D" id="3.20.20.70">
    <property type="entry name" value="Aldolase class I"/>
    <property type="match status" value="1"/>
</dbReference>
<evidence type="ECO:0000256" key="2">
    <source>
        <dbReference type="ARBA" id="ARBA00004893"/>
    </source>
</evidence>
<protein>
    <recommendedName>
        <fullName evidence="4">nicotinate-nucleotide diphosphorylase (carboxylating)</fullName>
        <ecNumber evidence="4">2.4.2.19</ecNumber>
    </recommendedName>
    <alternativeName>
        <fullName evidence="8">Quinolinate phosphoribosyltransferase [decarboxylating]</fullName>
    </alternativeName>
</protein>
<comment type="pathway">
    <text evidence="2">Cofactor biosynthesis; NAD(+) biosynthesis; nicotinate D-ribonucleotide from quinolinate: step 1/1.</text>
</comment>
<dbReference type="PIRSF" id="PIRSF006250">
    <property type="entry name" value="NadC_ModD"/>
    <property type="match status" value="1"/>
</dbReference>
<evidence type="ECO:0000313" key="14">
    <source>
        <dbReference type="Proteomes" id="UP000305109"/>
    </source>
</evidence>
<evidence type="ECO:0000313" key="13">
    <source>
        <dbReference type="EMBL" id="TJZ74964.1"/>
    </source>
</evidence>
<sequence length="287" mass="30040">MTTLADGLDRDEIFTLVRVALGEDLRYGPDITSVATVPEGAVAKASVVSRAAGTVAGIDVGLLVLDEVVGAGNYEVLGRVEDGAVVRPGESVLSVLAPTRDLLTAERTMLNLMCHLSGIATATAAWVEEVRGTDCRIRDSRKTLPGLRALQKYAVRMGGGVNHRMGLGDAALIKDNHVAAAGSVVAALNAVRSVAPDIECEVEVDSLAQLDQVLAEGVELVLLDNFALWETQTAVQRRNAVAPQTKLESSGGLTLDVAADYARTGVDYLAVGALTHSVTVLDLGLDM</sequence>
<dbReference type="InterPro" id="IPR004393">
    <property type="entry name" value="NadC"/>
</dbReference>